<proteinExistence type="predicted"/>
<evidence type="ECO:0000259" key="2">
    <source>
        <dbReference type="PROSITE" id="PS51841"/>
    </source>
</evidence>
<reference evidence="3 4" key="1">
    <citation type="journal article" date="2019" name="Int. J. Syst. Evol. Microbiol.">
        <title>The Global Catalogue of Microorganisms (GCM) 10K type strain sequencing project: providing services to taxonomists for standard genome sequencing and annotation.</title>
        <authorList>
            <consortium name="The Broad Institute Genomics Platform"/>
            <consortium name="The Broad Institute Genome Sequencing Center for Infectious Disease"/>
            <person name="Wu L."/>
            <person name="Ma J."/>
        </authorList>
    </citation>
    <scope>NUCLEOTIDE SEQUENCE [LARGE SCALE GENOMIC DNA]</scope>
    <source>
        <strain evidence="3 4">CGMCC 1.10390</strain>
    </source>
</reference>
<keyword evidence="4" id="KW-1185">Reference proteome</keyword>
<evidence type="ECO:0000313" key="4">
    <source>
        <dbReference type="Proteomes" id="UP001597034"/>
    </source>
</evidence>
<gene>
    <name evidence="3" type="ORF">ACFSBL_02510</name>
</gene>
<dbReference type="Proteomes" id="UP001597034">
    <property type="component" value="Unassembled WGS sequence"/>
</dbReference>
<organism evidence="3 4">
    <name type="scientific">Haloarchaeobius litoreus</name>
    <dbReference type="NCBI Taxonomy" id="755306"/>
    <lineage>
        <taxon>Archaea</taxon>
        <taxon>Methanobacteriati</taxon>
        <taxon>Methanobacteriota</taxon>
        <taxon>Stenosarchaea group</taxon>
        <taxon>Halobacteria</taxon>
        <taxon>Halobacteriales</taxon>
        <taxon>Halorubellaceae</taxon>
        <taxon>Haloarchaeobius</taxon>
    </lineage>
</organism>
<feature type="region of interest" description="Disordered" evidence="1">
    <location>
        <begin position="275"/>
        <end position="301"/>
    </location>
</feature>
<dbReference type="AlphaFoldDB" id="A0ABD6DDX7"/>
<protein>
    <submittedName>
        <fullName evidence="3">Lamin tail domain-containing protein</fullName>
    </submittedName>
</protein>
<dbReference type="RefSeq" id="WP_256399810.1">
    <property type="nucleotide sequence ID" value="NZ_JANHJR010000002.1"/>
</dbReference>
<evidence type="ECO:0000256" key="1">
    <source>
        <dbReference type="SAM" id="MobiDB-lite"/>
    </source>
</evidence>
<dbReference type="PROSITE" id="PS51841">
    <property type="entry name" value="LTD"/>
    <property type="match status" value="1"/>
</dbReference>
<sequence>MSERPEPQAVDDSEPATALDIEAWTASETFWTRLEPRTRDPQIERPLRAEVHDPAWLLCRQWQVGEFQGEDAGSPVTAAVSYARDYLSRYELGGIDYSELLPGPGGSDLPITPPPALGGAGNVPVADERNQLDAVATAVADHLEAQQSGGGEPADAQSAFETYVQPGSGQTPSQRRQALAYLTVSVPEEDGTESTFIDRALGYLANQPSTETQVGGDGVDQLVAELVDYAEGSASWQAAATTFAVLLQVGGQRTTTHVREVVAIARGVLQDYDTAQSGGADGSNGDDSPDQTVAGNGQPYEGQPLEVLAEREPVTTGLTGDDVPPARLRADAGQTYLRFLAREDVTPADGTYAAADLADPNASEPERFLLAEPDAALDPGDRRFTSLTDGRAVDGHAVYAALVAGVPGIRDAAGWEAPSWPSSADGLPVPQDESLSDGVKRAATGFVDWYADLYDEPESGANPAWQDDRQEHQFSVATGPAEGETVLKAEEYPGGHLDWYSFSVASGPLDTLSPPSAADTDGELSESKSKDMTLSKLRYRGMPASRWWEFEDAAVNLDDIPAGPEELSKLLLLDFSLVHGDDWFLFPLSAPIGTLTRITDMTVTDTFGETTDIEPVTSVTDRWNAFTFDDLPEDVTDDGEPGLFLPPTLAESQSSDAVERVSFARDEMANLAFAVEERVESPVGSPLEREEFVEPDLAIDRVVAGPDEADERLVLRNVGDAPLDVTGWTVEVTVGTTTVGQPTDELFGFEADEDGEPAVLDADETVTIHTGEEPAGVPPDGHVYLGGLTDHPNLSTPVWGSSVGSVVVRRGGDGTPEERFVTRDVVAHTPVDLPEYELASSVPDHYFAMQPVRPKTGSEAMAADPDSYRLALALLLDADSMGDPLQRLPTPKGRILDTDDPLRLHEEEVTRAGRDVERHYQLARWTDGRTHLWSSRRVSSGAGEIASRLRYDDIVEPDERDLSAGTGGDTR</sequence>
<accession>A0ABD6DDX7</accession>
<comment type="caution">
    <text evidence="3">The sequence shown here is derived from an EMBL/GenBank/DDBJ whole genome shotgun (WGS) entry which is preliminary data.</text>
</comment>
<feature type="domain" description="LTD" evidence="2">
    <location>
        <begin position="683"/>
        <end position="832"/>
    </location>
</feature>
<feature type="region of interest" description="Disordered" evidence="1">
    <location>
        <begin position="1"/>
        <end position="21"/>
    </location>
</feature>
<dbReference type="InterPro" id="IPR001322">
    <property type="entry name" value="Lamin_tail_dom"/>
</dbReference>
<name>A0ABD6DDX7_9EURY</name>
<dbReference type="EMBL" id="JBHUDO010000001">
    <property type="protein sequence ID" value="MFD1644544.1"/>
    <property type="molecule type" value="Genomic_DNA"/>
</dbReference>
<evidence type="ECO:0000313" key="3">
    <source>
        <dbReference type="EMBL" id="MFD1644544.1"/>
    </source>
</evidence>